<dbReference type="KEGG" id="bcom:BAUCODRAFT_403072"/>
<dbReference type="HOGENOM" id="CLU_518761_0_0_1"/>
<proteinExistence type="predicted"/>
<dbReference type="RefSeq" id="XP_007674719.1">
    <property type="nucleotide sequence ID" value="XM_007676529.1"/>
</dbReference>
<dbReference type="OMA" id="HVEASCF"/>
<dbReference type="eggNOG" id="ENOG502RW98">
    <property type="taxonomic scope" value="Eukaryota"/>
</dbReference>
<dbReference type="OrthoDB" id="62952at2759"/>
<dbReference type="Proteomes" id="UP000011761">
    <property type="component" value="Unassembled WGS sequence"/>
</dbReference>
<dbReference type="EMBL" id="KB445553">
    <property type="protein sequence ID" value="EMC97756.1"/>
    <property type="molecule type" value="Genomic_DNA"/>
</dbReference>
<dbReference type="AlphaFoldDB" id="M2MM48"/>
<evidence type="ECO:0000256" key="1">
    <source>
        <dbReference type="SAM" id="MobiDB-lite"/>
    </source>
</evidence>
<keyword evidence="3" id="KW-1185">Reference proteome</keyword>
<sequence length="551" mass="62304">MQRLLHQYHNHLLIQTPLLRSSSNYNRSLFGLTDWIPTTSIVYTNNHHHIHTMPPKSALLTAGDPLPRLKPTYTRDPLTTAQRLANVEVARAKALKNVPRSPPPDAKPKKKSMAPPEETERLRALKAKNKARVGKSTKPRKPLTTREKLAASDKKAKSKNANGLKKRQAEADREKEKVLEGRVDKGKRAGKTRTVKRPGMMSILREHSPTAVRFAGKKDGLTVICRPTQRTEMHARELRERAMKMPEVKALWGSAEVQVFARKTRYSTAAKVLEDCRAKAKEHNETAINVLSKLEKLVDFRVLPYPGVIELDAVDIKGEHAVFRFLDLPERVRKRVYKFAVVEQRFFIPPDHEQPDLAMVNKLIRMEILPVYYSSNTFKVDLTPPPPLIIKPGHSATALGRLGDLAEGTKKLSGMQTFERRAEAIESGGWLKHIHKWVLDYAPPRISKLDSHGDYEEEDASFMLAIEFKPSGGSANVEIHHEASCILPTLTGYGRCAVQLTPKWVNELVIEACEKLMKHKEFRAAVLVELVRAVQDRVRELVGKRCEVESV</sequence>
<evidence type="ECO:0000313" key="2">
    <source>
        <dbReference type="EMBL" id="EMC97756.1"/>
    </source>
</evidence>
<organism evidence="2 3">
    <name type="scientific">Baudoinia panamericana (strain UAMH 10762)</name>
    <name type="common">Angels' share fungus</name>
    <name type="synonym">Baudoinia compniacensis (strain UAMH 10762)</name>
    <dbReference type="NCBI Taxonomy" id="717646"/>
    <lineage>
        <taxon>Eukaryota</taxon>
        <taxon>Fungi</taxon>
        <taxon>Dikarya</taxon>
        <taxon>Ascomycota</taxon>
        <taxon>Pezizomycotina</taxon>
        <taxon>Dothideomycetes</taxon>
        <taxon>Dothideomycetidae</taxon>
        <taxon>Mycosphaerellales</taxon>
        <taxon>Teratosphaeriaceae</taxon>
        <taxon>Baudoinia</taxon>
    </lineage>
</organism>
<feature type="region of interest" description="Disordered" evidence="1">
    <location>
        <begin position="93"/>
        <end position="177"/>
    </location>
</feature>
<feature type="compositionally biased region" description="Basic and acidic residues" evidence="1">
    <location>
        <begin position="144"/>
        <end position="155"/>
    </location>
</feature>
<accession>M2MM48</accession>
<gene>
    <name evidence="2" type="ORF">BAUCODRAFT_403072</name>
</gene>
<evidence type="ECO:0000313" key="3">
    <source>
        <dbReference type="Proteomes" id="UP000011761"/>
    </source>
</evidence>
<reference evidence="2 3" key="1">
    <citation type="journal article" date="2012" name="PLoS Pathog.">
        <title>Diverse lifestyles and strategies of plant pathogenesis encoded in the genomes of eighteen Dothideomycetes fungi.</title>
        <authorList>
            <person name="Ohm R.A."/>
            <person name="Feau N."/>
            <person name="Henrissat B."/>
            <person name="Schoch C.L."/>
            <person name="Horwitz B.A."/>
            <person name="Barry K.W."/>
            <person name="Condon B.J."/>
            <person name="Copeland A.C."/>
            <person name="Dhillon B."/>
            <person name="Glaser F."/>
            <person name="Hesse C.N."/>
            <person name="Kosti I."/>
            <person name="LaButti K."/>
            <person name="Lindquist E.A."/>
            <person name="Lucas S."/>
            <person name="Salamov A.A."/>
            <person name="Bradshaw R.E."/>
            <person name="Ciuffetti L."/>
            <person name="Hamelin R.C."/>
            <person name="Kema G.H.J."/>
            <person name="Lawrence C."/>
            <person name="Scott J.A."/>
            <person name="Spatafora J.W."/>
            <person name="Turgeon B.G."/>
            <person name="de Wit P.J.G.M."/>
            <person name="Zhong S."/>
            <person name="Goodwin S.B."/>
            <person name="Grigoriev I.V."/>
        </authorList>
    </citation>
    <scope>NUCLEOTIDE SEQUENCE [LARGE SCALE GENOMIC DNA]</scope>
    <source>
        <strain evidence="2 3">UAMH 10762</strain>
    </source>
</reference>
<dbReference type="GeneID" id="19113965"/>
<feature type="compositionally biased region" description="Basic residues" evidence="1">
    <location>
        <begin position="124"/>
        <end position="143"/>
    </location>
</feature>
<name>M2MM48_BAUPA</name>
<feature type="compositionally biased region" description="Basic and acidic residues" evidence="1">
    <location>
        <begin position="167"/>
        <end position="177"/>
    </location>
</feature>
<protein>
    <submittedName>
        <fullName evidence="2">Uncharacterized protein</fullName>
    </submittedName>
</protein>